<dbReference type="PANTHER" id="PTHR24107:SF20">
    <property type="entry name" value="DYNEIN REGULATORY COMPLEX SUBUNIT 5"/>
    <property type="match status" value="1"/>
</dbReference>
<dbReference type="WBParaSite" id="SSLN_0001460301-mRNA-1">
    <property type="protein sequence ID" value="SSLN_0001460301-mRNA-1"/>
    <property type="gene ID" value="SSLN_0001460301"/>
</dbReference>
<evidence type="ECO:0000313" key="5">
    <source>
        <dbReference type="EMBL" id="VDM00451.1"/>
    </source>
</evidence>
<comment type="subcellular location">
    <subcellularLocation>
        <location evidence="1">Cytoplasm</location>
        <location evidence="1">Cytoskeleton</location>
    </subcellularLocation>
</comment>
<dbReference type="STRING" id="70667.A0A183TC67"/>
<evidence type="ECO:0000313" key="7">
    <source>
        <dbReference type="WBParaSite" id="SSLN_0001460301-mRNA-1"/>
    </source>
</evidence>
<feature type="region of interest" description="Disordered" evidence="4">
    <location>
        <begin position="1"/>
        <end position="37"/>
    </location>
</feature>
<reference evidence="5 6" key="2">
    <citation type="submission" date="2018-11" db="EMBL/GenBank/DDBJ databases">
        <authorList>
            <consortium name="Pathogen Informatics"/>
        </authorList>
    </citation>
    <scope>NUCLEOTIDE SEQUENCE [LARGE SCALE GENOMIC DNA]</scope>
    <source>
        <strain evidence="5 6">NST_G2</strain>
    </source>
</reference>
<dbReference type="InterPro" id="IPR032675">
    <property type="entry name" value="LRR_dom_sf"/>
</dbReference>
<keyword evidence="3" id="KW-0206">Cytoskeleton</keyword>
<evidence type="ECO:0000256" key="1">
    <source>
        <dbReference type="ARBA" id="ARBA00004245"/>
    </source>
</evidence>
<keyword evidence="2" id="KW-0963">Cytoplasm</keyword>
<dbReference type="EMBL" id="UYSU01038625">
    <property type="protein sequence ID" value="VDM00451.1"/>
    <property type="molecule type" value="Genomic_DNA"/>
</dbReference>
<dbReference type="Pfam" id="PF13516">
    <property type="entry name" value="LRR_6"/>
    <property type="match status" value="5"/>
</dbReference>
<sequence>TTATAQSSSAVSQTGAEPHQPAAQTGTTGSAQPPPTLLISRSKSIVNTKESSTVPVSEDSFIDDLRAVRRIVAEDSKYNLENVKSLVELVLEHIICNFAFNYSALPYLDREQRRYVLDTISVDTPLKVTAFLIPEDPFWKRCCLSRWPVVDVIKHGNSWKRAFFEKRLEEMIQSYIPGETYPVWIEEALEFAAPFVKRLDIKEMLPPVRKRPKKKKSIKEDEEDDSDNESESADLKPSIQADHLDLGFVIAKLKFMEHLGVQYRVRNCGLNFEWSQFQFTGRDCLSFSKAIKAHESLVVLELVKSRVDCERCRVLVGHLLDHPTLKSLNLAHNIISDWGARALGKLISGRSELQCLNLTNNRLTAEGGEALGHALTKNAKKLLKLNLRLNRLMDEGGSAIAKALIKNNTLRELDLASNGLGDMAILIFGQVLTHNATLSKLDLSNNKIGADAGRKLQECIASNMALTYLDLRFTGCPQVSEFAMQQTVESNDNRIRLETEVNDVSFHGKTFNVRKL</sequence>
<gene>
    <name evidence="5" type="ORF">SSLN_LOCUS14065</name>
</gene>
<protein>
    <submittedName>
        <fullName evidence="7">T-complex-associated testis-expressed protein 1</fullName>
    </submittedName>
</protein>
<feature type="compositionally biased region" description="Polar residues" evidence="4">
    <location>
        <begin position="22"/>
        <end position="31"/>
    </location>
</feature>
<name>A0A183TC67_SCHSO</name>
<evidence type="ECO:0000256" key="3">
    <source>
        <dbReference type="ARBA" id="ARBA00023212"/>
    </source>
</evidence>
<feature type="region of interest" description="Disordered" evidence="4">
    <location>
        <begin position="212"/>
        <end position="236"/>
    </location>
</feature>
<dbReference type="SUPFAM" id="SSF52047">
    <property type="entry name" value="RNI-like"/>
    <property type="match status" value="1"/>
</dbReference>
<organism evidence="7">
    <name type="scientific">Schistocephalus solidus</name>
    <name type="common">Tapeworm</name>
    <dbReference type="NCBI Taxonomy" id="70667"/>
    <lineage>
        <taxon>Eukaryota</taxon>
        <taxon>Metazoa</taxon>
        <taxon>Spiralia</taxon>
        <taxon>Lophotrochozoa</taxon>
        <taxon>Platyhelminthes</taxon>
        <taxon>Cestoda</taxon>
        <taxon>Eucestoda</taxon>
        <taxon>Diphyllobothriidea</taxon>
        <taxon>Diphyllobothriidae</taxon>
        <taxon>Schistocephalus</taxon>
    </lineage>
</organism>
<dbReference type="AlphaFoldDB" id="A0A183TC67"/>
<evidence type="ECO:0000256" key="2">
    <source>
        <dbReference type="ARBA" id="ARBA00022490"/>
    </source>
</evidence>
<proteinExistence type="predicted"/>
<reference evidence="7" key="1">
    <citation type="submission" date="2016-06" db="UniProtKB">
        <authorList>
            <consortium name="WormBaseParasite"/>
        </authorList>
    </citation>
    <scope>IDENTIFICATION</scope>
</reference>
<dbReference type="GO" id="GO:0005856">
    <property type="term" value="C:cytoskeleton"/>
    <property type="evidence" value="ECO:0007669"/>
    <property type="project" value="UniProtKB-SubCell"/>
</dbReference>
<keyword evidence="6" id="KW-1185">Reference proteome</keyword>
<evidence type="ECO:0000256" key="4">
    <source>
        <dbReference type="SAM" id="MobiDB-lite"/>
    </source>
</evidence>
<evidence type="ECO:0000313" key="6">
    <source>
        <dbReference type="Proteomes" id="UP000275846"/>
    </source>
</evidence>
<dbReference type="InterPro" id="IPR001611">
    <property type="entry name" value="Leu-rich_rpt"/>
</dbReference>
<dbReference type="PANTHER" id="PTHR24107">
    <property type="entry name" value="YNEIN REGULATORY COMPLEX SUBUNIT 5"/>
    <property type="match status" value="1"/>
</dbReference>
<accession>A0A183TC67</accession>
<feature type="compositionally biased region" description="Low complexity" evidence="4">
    <location>
        <begin position="1"/>
        <end position="16"/>
    </location>
</feature>
<dbReference type="Proteomes" id="UP000275846">
    <property type="component" value="Unassembled WGS sequence"/>
</dbReference>
<feature type="compositionally biased region" description="Acidic residues" evidence="4">
    <location>
        <begin position="220"/>
        <end position="232"/>
    </location>
</feature>
<dbReference type="OrthoDB" id="341587at2759"/>
<dbReference type="SMART" id="SM00368">
    <property type="entry name" value="LRR_RI"/>
    <property type="match status" value="5"/>
</dbReference>
<dbReference type="Gene3D" id="3.80.10.10">
    <property type="entry name" value="Ribonuclease Inhibitor"/>
    <property type="match status" value="1"/>
</dbReference>
<dbReference type="InterPro" id="IPR052410">
    <property type="entry name" value="DRC5"/>
</dbReference>